<accession>A0A9X3P9Z2</accession>
<dbReference type="RefSeq" id="WP_270108414.1">
    <property type="nucleotide sequence ID" value="NZ_JAPZVP010000002.1"/>
</dbReference>
<dbReference type="EMBL" id="JAPZVP010000002">
    <property type="protein sequence ID" value="MDA1358609.1"/>
    <property type="molecule type" value="Genomic_DNA"/>
</dbReference>
<proteinExistence type="predicted"/>
<name>A0A9X3P9Z2_9ACTN</name>
<keyword evidence="2" id="KW-1185">Reference proteome</keyword>
<sequence length="215" mass="23895">MDVRPDDAVLGRLTPSARRFVCSHGVRTKPRRLDQYREAWLGHGIPAEAVDRAVEFQSLWGGLVLPPGPFYDGGPKYFDVGGFECSESGEWLFEVGPSRTAVPYGYMIGPDGAFGIAASQWVPLHRTIEGWIESLSWAHDAFTYTEQVTRYTNARVETDLEPVEVVGGITDRWWRGDGVLVACCSGEAEAFDAPQSRVALRFTGRLDWLADRGVR</sequence>
<protein>
    <submittedName>
        <fullName evidence="1">Uncharacterized protein</fullName>
    </submittedName>
</protein>
<evidence type="ECO:0000313" key="2">
    <source>
        <dbReference type="Proteomes" id="UP001146067"/>
    </source>
</evidence>
<gene>
    <name evidence="1" type="ORF">O1R50_03185</name>
</gene>
<dbReference type="AlphaFoldDB" id="A0A9X3P9Z2"/>
<evidence type="ECO:0000313" key="1">
    <source>
        <dbReference type="EMBL" id="MDA1358609.1"/>
    </source>
</evidence>
<dbReference type="Proteomes" id="UP001146067">
    <property type="component" value="Unassembled WGS sequence"/>
</dbReference>
<reference evidence="1" key="1">
    <citation type="submission" date="2022-12" db="EMBL/GenBank/DDBJ databases">
        <title>Gycomyces niveus sp.nov.,a novel actinomycete isolated from soil in Shouguan.</title>
        <authorList>
            <person name="Yang X."/>
        </authorList>
    </citation>
    <scope>NUCLEOTIDE SEQUENCE</scope>
    <source>
        <strain evidence="1">NEAU-A15</strain>
    </source>
</reference>
<comment type="caution">
    <text evidence="1">The sequence shown here is derived from an EMBL/GenBank/DDBJ whole genome shotgun (WGS) entry which is preliminary data.</text>
</comment>
<organism evidence="1 2">
    <name type="scientific">Glycomyces luteolus</name>
    <dbReference type="NCBI Taxonomy" id="2670330"/>
    <lineage>
        <taxon>Bacteria</taxon>
        <taxon>Bacillati</taxon>
        <taxon>Actinomycetota</taxon>
        <taxon>Actinomycetes</taxon>
        <taxon>Glycomycetales</taxon>
        <taxon>Glycomycetaceae</taxon>
        <taxon>Glycomyces</taxon>
    </lineage>
</organism>